<dbReference type="AlphaFoldDB" id="A0A0G4MSY7"/>
<accession>A0A0G4MSY7</accession>
<name>A0A0G4MSY7_VERLO</name>
<reference evidence="2 3" key="1">
    <citation type="submission" date="2015-05" db="EMBL/GenBank/DDBJ databases">
        <authorList>
            <person name="Wang D.B."/>
            <person name="Wang M."/>
        </authorList>
    </citation>
    <scope>NUCLEOTIDE SEQUENCE [LARGE SCALE GENOMIC DNA]</scope>
    <source>
        <strain evidence="2">VL1</strain>
    </source>
</reference>
<sequence>ADAAALGGHYRGDRARQVDAKRRVPGDEDIHRLDPRHVPEVYGDCHDRQGARGHLRDQETQRPSFQRPQEEPLQAQGLLPRLPLPPAVQQLHAPRGT</sequence>
<evidence type="ECO:0000256" key="1">
    <source>
        <dbReference type="SAM" id="MobiDB-lite"/>
    </source>
</evidence>
<organism evidence="2 3">
    <name type="scientific">Verticillium longisporum</name>
    <name type="common">Verticillium dahliae var. longisporum</name>
    <dbReference type="NCBI Taxonomy" id="100787"/>
    <lineage>
        <taxon>Eukaryota</taxon>
        <taxon>Fungi</taxon>
        <taxon>Dikarya</taxon>
        <taxon>Ascomycota</taxon>
        <taxon>Pezizomycotina</taxon>
        <taxon>Sordariomycetes</taxon>
        <taxon>Hypocreomycetidae</taxon>
        <taxon>Glomerellales</taxon>
        <taxon>Plectosphaerellaceae</taxon>
        <taxon>Verticillium</taxon>
    </lineage>
</organism>
<dbReference type="EMBL" id="CVQH01024703">
    <property type="protein sequence ID" value="CRK37292.1"/>
    <property type="molecule type" value="Genomic_DNA"/>
</dbReference>
<feature type="region of interest" description="Disordered" evidence="1">
    <location>
        <begin position="1"/>
        <end position="97"/>
    </location>
</feature>
<proteinExistence type="predicted"/>
<feature type="compositionally biased region" description="Basic and acidic residues" evidence="1">
    <location>
        <begin position="10"/>
        <end position="60"/>
    </location>
</feature>
<protein>
    <submittedName>
        <fullName evidence="2">Uncharacterized protein</fullName>
    </submittedName>
</protein>
<evidence type="ECO:0000313" key="3">
    <source>
        <dbReference type="Proteomes" id="UP000044602"/>
    </source>
</evidence>
<dbReference type="Proteomes" id="UP000044602">
    <property type="component" value="Unassembled WGS sequence"/>
</dbReference>
<gene>
    <name evidence="2" type="ORF">BN1708_020265</name>
</gene>
<evidence type="ECO:0000313" key="2">
    <source>
        <dbReference type="EMBL" id="CRK37292.1"/>
    </source>
</evidence>
<keyword evidence="3" id="KW-1185">Reference proteome</keyword>
<feature type="non-terminal residue" evidence="2">
    <location>
        <position position="97"/>
    </location>
</feature>
<feature type="non-terminal residue" evidence="2">
    <location>
        <position position="1"/>
    </location>
</feature>